<evidence type="ECO:0000256" key="2">
    <source>
        <dbReference type="ARBA" id="ARBA00022475"/>
    </source>
</evidence>
<evidence type="ECO:0000313" key="9">
    <source>
        <dbReference type="EMBL" id="HIY78044.1"/>
    </source>
</evidence>
<feature type="domain" description="MacB-like periplasmic core" evidence="8">
    <location>
        <begin position="22"/>
        <end position="243"/>
    </location>
</feature>
<organism evidence="9 10">
    <name type="scientific">Candidatus Borkfalkia excrementavium</name>
    <dbReference type="NCBI Taxonomy" id="2838505"/>
    <lineage>
        <taxon>Bacteria</taxon>
        <taxon>Bacillati</taxon>
        <taxon>Bacillota</taxon>
        <taxon>Clostridia</taxon>
        <taxon>Christensenellales</taxon>
        <taxon>Christensenellaceae</taxon>
        <taxon>Candidatus Borkfalkia</taxon>
    </lineage>
</organism>
<dbReference type="Pfam" id="PF02687">
    <property type="entry name" value="FtsX"/>
    <property type="match status" value="2"/>
</dbReference>
<comment type="caution">
    <text evidence="9">The sequence shown here is derived from an EMBL/GenBank/DDBJ whole genome shotgun (WGS) entry which is preliminary data.</text>
</comment>
<dbReference type="GO" id="GO:0005886">
    <property type="term" value="C:plasma membrane"/>
    <property type="evidence" value="ECO:0007669"/>
    <property type="project" value="UniProtKB-SubCell"/>
</dbReference>
<dbReference type="InterPro" id="IPR025857">
    <property type="entry name" value="MacB_PCD"/>
</dbReference>
<feature type="transmembrane region" description="Helical" evidence="6">
    <location>
        <begin position="20"/>
        <end position="39"/>
    </location>
</feature>
<keyword evidence="4 6" id="KW-1133">Transmembrane helix</keyword>
<keyword evidence="5 6" id="KW-0472">Membrane</keyword>
<comment type="subcellular location">
    <subcellularLocation>
        <location evidence="1">Cell membrane</location>
        <topology evidence="1">Multi-pass membrane protein</topology>
    </subcellularLocation>
</comment>
<evidence type="ECO:0000313" key="10">
    <source>
        <dbReference type="Proteomes" id="UP000824135"/>
    </source>
</evidence>
<dbReference type="Proteomes" id="UP000824135">
    <property type="component" value="Unassembled WGS sequence"/>
</dbReference>
<dbReference type="InterPro" id="IPR003838">
    <property type="entry name" value="ABC3_permease_C"/>
</dbReference>
<feature type="transmembrane region" description="Helical" evidence="6">
    <location>
        <begin position="478"/>
        <end position="498"/>
    </location>
</feature>
<feature type="transmembrane region" description="Helical" evidence="6">
    <location>
        <begin position="767"/>
        <end position="788"/>
    </location>
</feature>
<keyword evidence="2" id="KW-1003">Cell membrane</keyword>
<gene>
    <name evidence="9" type="ORF">H9728_03275</name>
</gene>
<reference evidence="9" key="2">
    <citation type="submission" date="2021-04" db="EMBL/GenBank/DDBJ databases">
        <authorList>
            <person name="Gilroy R."/>
        </authorList>
    </citation>
    <scope>NUCLEOTIDE SEQUENCE</scope>
    <source>
        <strain evidence="9">CHK199-9574</strain>
    </source>
</reference>
<reference evidence="9" key="1">
    <citation type="journal article" date="2021" name="PeerJ">
        <title>Extensive microbial diversity within the chicken gut microbiome revealed by metagenomics and culture.</title>
        <authorList>
            <person name="Gilroy R."/>
            <person name="Ravi A."/>
            <person name="Getino M."/>
            <person name="Pursley I."/>
            <person name="Horton D.L."/>
            <person name="Alikhan N.F."/>
            <person name="Baker D."/>
            <person name="Gharbi K."/>
            <person name="Hall N."/>
            <person name="Watson M."/>
            <person name="Adriaenssens E.M."/>
            <person name="Foster-Nyarko E."/>
            <person name="Jarju S."/>
            <person name="Secka A."/>
            <person name="Antonio M."/>
            <person name="Oren A."/>
            <person name="Chaudhuri R.R."/>
            <person name="La Ragione R."/>
            <person name="Hildebrand F."/>
            <person name="Pallen M.J."/>
        </authorList>
    </citation>
    <scope>NUCLEOTIDE SEQUENCE</scope>
    <source>
        <strain evidence="9">CHK199-9574</strain>
    </source>
</reference>
<feature type="transmembrane region" description="Helical" evidence="6">
    <location>
        <begin position="404"/>
        <end position="425"/>
    </location>
</feature>
<evidence type="ECO:0000259" key="8">
    <source>
        <dbReference type="Pfam" id="PF12704"/>
    </source>
</evidence>
<evidence type="ECO:0000256" key="1">
    <source>
        <dbReference type="ARBA" id="ARBA00004651"/>
    </source>
</evidence>
<feature type="transmembrane region" description="Helical" evidence="6">
    <location>
        <begin position="711"/>
        <end position="733"/>
    </location>
</feature>
<dbReference type="InterPro" id="IPR038766">
    <property type="entry name" value="Membrane_comp_ABC_pdt"/>
</dbReference>
<name>A0A9D2CFM5_9FIRM</name>
<proteinExistence type="predicted"/>
<feature type="transmembrane region" description="Helical" evidence="6">
    <location>
        <begin position="808"/>
        <end position="828"/>
    </location>
</feature>
<dbReference type="PANTHER" id="PTHR30287:SF1">
    <property type="entry name" value="INNER MEMBRANE PROTEIN"/>
    <property type="match status" value="1"/>
</dbReference>
<sequence length="843" mass="92430">MKKFTKNIAKEFKHSFGRFIAIMAIVALGVGFLIGVMQATPDMKRSMDIYYRENSAYDADVKGTLGLTEADISAIGALDEVEKVTPVISTDALVSVGGASSVSGRIIGRSFDDDSLNTLTLEEGRFPASDAPGEAVVERSNKYFEKTDVGDTISIVTYGDYGDVYAVTEFTVVGIVSSPDYYYRDARETTNIGTGVVGCVLYVNPDAYDMSGGVFGGLSALGHEAKYTDCYIALKDSEDYEMLTERYKNFVLDTLPAVESVGTERCASLNGILSAAGLPVRAEWYVLDRAETNVSYISFEMNAEKVEDIAGIFPVFFIVVAALVALTSMTRMVEEDRLQIGTFKALGYSGAKIVSKYLLYCCLASFIGCVAGILIGFSLLPTIFWQAYATLYYLPRLSLLFSPWFAVAVFAVALAGTALVTLLACRASLKEKPAALMQPKAPKPGKRILLERAGFFWNRLKFKWKATVRNIFRYKRNMILTIVSVMGCTALILTGFGLNDSVQAVTDLQYNKIILYDTTVEYAGEVQQGGALETLLSDHDHLSLYGENGQIVFGSGKNAAYESVDLYLVEDAQQFRAFVDLHERKKSAIINIDNAQPASDGALPVVLAENIAVVYDVEQGDRLTYRSGDTELSVYVYRICENYTGSYVYMPKTAYENAVGTVSDNTFFIKAGVSSDGTEALAEALLGDDSVNSVDFSWSTIETFEGLNSTMGLVIAVLVISAGALAAIVLYNLTNINIDERRREIATLRVLGYKKYEVAGYIYRESAILTIFGALLGLLVGFLLHMFIVSRVNSVMMMFGKTIGWLSYLWAFLLTIAFAAIVYAFMLIKLNRVNMAESLKSNE</sequence>
<protein>
    <submittedName>
        <fullName evidence="9">FtsX-like permease family protein</fullName>
    </submittedName>
</protein>
<feature type="domain" description="ABC3 transporter permease C-terminal" evidence="7">
    <location>
        <begin position="312"/>
        <end position="430"/>
    </location>
</feature>
<feature type="transmembrane region" description="Helical" evidence="6">
    <location>
        <begin position="309"/>
        <end position="329"/>
    </location>
</feature>
<dbReference type="Pfam" id="PF12704">
    <property type="entry name" value="MacB_PCD"/>
    <property type="match status" value="1"/>
</dbReference>
<evidence type="ECO:0000256" key="6">
    <source>
        <dbReference type="SAM" id="Phobius"/>
    </source>
</evidence>
<feature type="domain" description="ABC3 transporter permease C-terminal" evidence="7">
    <location>
        <begin position="718"/>
        <end position="832"/>
    </location>
</feature>
<dbReference type="PANTHER" id="PTHR30287">
    <property type="entry name" value="MEMBRANE COMPONENT OF PREDICTED ABC SUPERFAMILY METABOLITE UPTAKE TRANSPORTER"/>
    <property type="match status" value="1"/>
</dbReference>
<accession>A0A9D2CFM5</accession>
<dbReference type="EMBL" id="DXCO01000026">
    <property type="protein sequence ID" value="HIY78044.1"/>
    <property type="molecule type" value="Genomic_DNA"/>
</dbReference>
<feature type="transmembrane region" description="Helical" evidence="6">
    <location>
        <begin position="357"/>
        <end position="384"/>
    </location>
</feature>
<evidence type="ECO:0000256" key="3">
    <source>
        <dbReference type="ARBA" id="ARBA00022692"/>
    </source>
</evidence>
<evidence type="ECO:0000259" key="7">
    <source>
        <dbReference type="Pfam" id="PF02687"/>
    </source>
</evidence>
<dbReference type="AlphaFoldDB" id="A0A9D2CFM5"/>
<keyword evidence="3 6" id="KW-0812">Transmembrane</keyword>
<evidence type="ECO:0000256" key="4">
    <source>
        <dbReference type="ARBA" id="ARBA00022989"/>
    </source>
</evidence>
<evidence type="ECO:0000256" key="5">
    <source>
        <dbReference type="ARBA" id="ARBA00023136"/>
    </source>
</evidence>